<accession>A0A014N9I8</accession>
<dbReference type="EMBL" id="JFHN01000037">
    <property type="protein sequence ID" value="EXU76068.1"/>
    <property type="molecule type" value="Genomic_DNA"/>
</dbReference>
<evidence type="ECO:0000313" key="2">
    <source>
        <dbReference type="Proteomes" id="UP000019918"/>
    </source>
</evidence>
<sequence length="240" mass="26265">MFHTVGQTNRIQSSQVNASTSIDSNIKINPSVNDPVYALANLFQDSKLVYLGDTHGKLAIPEFVGHAIPELKRAGVDLLAVEFVKYRDNALFREALDHGKTAVKNLIMNAWSKHGEEWVDKVAGALHKAHEAGIALAGIDRHIPGDTPKKPLDAIKYLNKRLALNAVWDAATEKEERAIGAFKTLVWGGATHFRHSREQGPKDMRPGPVISFNVSSANENAGCSLNDKDDNSHLVIHLPA</sequence>
<comment type="caution">
    <text evidence="1">The sequence shown here is derived from an EMBL/GenBank/DDBJ whole genome shotgun (WGS) entry which is preliminary data.</text>
</comment>
<protein>
    <submittedName>
        <fullName evidence="1">Type III secretion system effector HopBA1</fullName>
    </submittedName>
</protein>
<gene>
    <name evidence="1" type="ORF">BG55_07505</name>
</gene>
<dbReference type="RefSeq" id="WP_052018729.1">
    <property type="nucleotide sequence ID" value="NZ_JFHN01000037.1"/>
</dbReference>
<proteinExistence type="predicted"/>
<reference evidence="1 2" key="1">
    <citation type="submission" date="2014-02" db="EMBL/GenBank/DDBJ databases">
        <title>Draft genome of Erwinia mallotivora strain BT-MARDI, a papaya dieback pathogen.</title>
        <authorList>
            <person name="Redzuan R."/>
            <person name="Abu Bakar N."/>
            <person name="Badrun R."/>
            <person name="Mohd Raih M.F."/>
            <person name="Rozano L."/>
            <person name="Mat Amin N."/>
        </authorList>
    </citation>
    <scope>NUCLEOTIDE SEQUENCE [LARGE SCALE GENOMIC DNA]</scope>
    <source>
        <strain evidence="1 2">BT-MARDI</strain>
    </source>
</reference>
<dbReference type="PATRIC" id="fig|69222.5.peg.1538"/>
<name>A0A014N9I8_9GAMM</name>
<dbReference type="OrthoDB" id="6625245at2"/>
<organism evidence="1 2">
    <name type="scientific">Erwinia mallotivora</name>
    <dbReference type="NCBI Taxonomy" id="69222"/>
    <lineage>
        <taxon>Bacteria</taxon>
        <taxon>Pseudomonadati</taxon>
        <taxon>Pseudomonadota</taxon>
        <taxon>Gammaproteobacteria</taxon>
        <taxon>Enterobacterales</taxon>
        <taxon>Erwiniaceae</taxon>
        <taxon>Erwinia</taxon>
    </lineage>
</organism>
<evidence type="ECO:0000313" key="1">
    <source>
        <dbReference type="EMBL" id="EXU76068.1"/>
    </source>
</evidence>
<dbReference type="Proteomes" id="UP000019918">
    <property type="component" value="Unassembled WGS sequence"/>
</dbReference>
<dbReference type="AlphaFoldDB" id="A0A014N9I8"/>
<dbReference type="InterPro" id="IPR054303">
    <property type="entry name" value="HopBA1"/>
</dbReference>
<dbReference type="STRING" id="69222.BG55_07505"/>
<keyword evidence="2" id="KW-1185">Reference proteome</keyword>
<dbReference type="Pfam" id="PF22079">
    <property type="entry name" value="HopBA1"/>
    <property type="match status" value="1"/>
</dbReference>